<feature type="domain" description="Pilus formation protein N-terminal" evidence="2">
    <location>
        <begin position="31"/>
        <end position="99"/>
    </location>
</feature>
<comment type="caution">
    <text evidence="3">The sequence shown here is derived from an EMBL/GenBank/DDBJ whole genome shotgun (WGS) entry which is preliminary data.</text>
</comment>
<proteinExistence type="predicted"/>
<evidence type="ECO:0000313" key="3">
    <source>
        <dbReference type="EMBL" id="RST87500.1"/>
    </source>
</evidence>
<accession>A0A429Z1K6</accession>
<dbReference type="OrthoDB" id="9815749at2"/>
<evidence type="ECO:0000259" key="2">
    <source>
        <dbReference type="Pfam" id="PF13629"/>
    </source>
</evidence>
<gene>
    <name evidence="3" type="ORF">EJC49_05350</name>
</gene>
<dbReference type="RefSeq" id="WP_126698431.1">
    <property type="nucleotide sequence ID" value="NZ_RWKW01000016.1"/>
</dbReference>
<sequence length="143" mass="15212">MARKLLLSFGVAAACLTVSAIVAPPAQAEAGIRILMNEAKIVKLAQPADTIVVGNPDIADASVQDATTIILTGKGFGVTNLVILDETGAPIVDEQVFVSRQDARSVRIYRRSEVQTLSCTPYCEGAYKSDAERTSEAEMNVSR</sequence>
<keyword evidence="4" id="KW-1185">Reference proteome</keyword>
<dbReference type="PROSITE" id="PS51257">
    <property type="entry name" value="PROKAR_LIPOPROTEIN"/>
    <property type="match status" value="1"/>
</dbReference>
<dbReference type="InterPro" id="IPR032789">
    <property type="entry name" value="T2SS-T3SS_pil_N"/>
</dbReference>
<dbReference type="Pfam" id="PF13629">
    <property type="entry name" value="T2SS-T3SS_pil_N"/>
    <property type="match status" value="1"/>
</dbReference>
<protein>
    <recommendedName>
        <fullName evidence="2">Pilus formation protein N-terminal domain-containing protein</fullName>
    </recommendedName>
</protein>
<reference evidence="3 4" key="1">
    <citation type="submission" date="2018-12" db="EMBL/GenBank/DDBJ databases">
        <title>Mesorhizobium carbonis sp. nov., isolated from coal mine water.</title>
        <authorList>
            <person name="Xin W."/>
            <person name="Xu Z."/>
            <person name="Xiang F."/>
            <person name="Zhang J."/>
            <person name="Xi L."/>
            <person name="Liu J."/>
        </authorList>
    </citation>
    <scope>NUCLEOTIDE SEQUENCE [LARGE SCALE GENOMIC DNA]</scope>
    <source>
        <strain evidence="3 4">B2.3</strain>
    </source>
</reference>
<feature type="signal peptide" evidence="1">
    <location>
        <begin position="1"/>
        <end position="28"/>
    </location>
</feature>
<name>A0A429Z1K6_9HYPH</name>
<dbReference type="Proteomes" id="UP000278398">
    <property type="component" value="Unassembled WGS sequence"/>
</dbReference>
<feature type="chain" id="PRO_5019484379" description="Pilus formation protein N-terminal domain-containing protein" evidence="1">
    <location>
        <begin position="29"/>
        <end position="143"/>
    </location>
</feature>
<organism evidence="3 4">
    <name type="scientific">Aquibium carbonis</name>
    <dbReference type="NCBI Taxonomy" id="2495581"/>
    <lineage>
        <taxon>Bacteria</taxon>
        <taxon>Pseudomonadati</taxon>
        <taxon>Pseudomonadota</taxon>
        <taxon>Alphaproteobacteria</taxon>
        <taxon>Hyphomicrobiales</taxon>
        <taxon>Phyllobacteriaceae</taxon>
        <taxon>Aquibium</taxon>
    </lineage>
</organism>
<evidence type="ECO:0000313" key="4">
    <source>
        <dbReference type="Proteomes" id="UP000278398"/>
    </source>
</evidence>
<keyword evidence="1" id="KW-0732">Signal</keyword>
<dbReference type="EMBL" id="RWKW01000016">
    <property type="protein sequence ID" value="RST87500.1"/>
    <property type="molecule type" value="Genomic_DNA"/>
</dbReference>
<evidence type="ECO:0000256" key="1">
    <source>
        <dbReference type="SAM" id="SignalP"/>
    </source>
</evidence>
<dbReference type="AlphaFoldDB" id="A0A429Z1K6"/>